<evidence type="ECO:0000313" key="4">
    <source>
        <dbReference type="EMBL" id="KAJ1172573.1"/>
    </source>
</evidence>
<dbReference type="InterPro" id="IPR003879">
    <property type="entry name" value="Butyrophylin_SPRY"/>
</dbReference>
<keyword evidence="1" id="KW-0175">Coiled coil</keyword>
<dbReference type="PANTHER" id="PTHR24103">
    <property type="entry name" value="E3 UBIQUITIN-PROTEIN LIGASE TRIM"/>
    <property type="match status" value="1"/>
</dbReference>
<protein>
    <recommendedName>
        <fullName evidence="3">B30.2/SPRY domain-containing protein</fullName>
    </recommendedName>
</protein>
<dbReference type="InterPro" id="IPR001870">
    <property type="entry name" value="B30.2/SPRY"/>
</dbReference>
<proteinExistence type="predicted"/>
<evidence type="ECO:0000256" key="1">
    <source>
        <dbReference type="ARBA" id="ARBA00023054"/>
    </source>
</evidence>
<dbReference type="InterPro" id="IPR006574">
    <property type="entry name" value="PRY"/>
</dbReference>
<dbReference type="EMBL" id="JANPWB010000007">
    <property type="protein sequence ID" value="KAJ1172573.1"/>
    <property type="molecule type" value="Genomic_DNA"/>
</dbReference>
<reference evidence="4" key="1">
    <citation type="journal article" date="2022" name="bioRxiv">
        <title>Sequencing and chromosome-scale assembly of the giantPleurodeles waltlgenome.</title>
        <authorList>
            <person name="Brown T."/>
            <person name="Elewa A."/>
            <person name="Iarovenko S."/>
            <person name="Subramanian E."/>
            <person name="Araus A.J."/>
            <person name="Petzold A."/>
            <person name="Susuki M."/>
            <person name="Suzuki K.-i.T."/>
            <person name="Hayashi T."/>
            <person name="Toyoda A."/>
            <person name="Oliveira C."/>
            <person name="Osipova E."/>
            <person name="Leigh N.D."/>
            <person name="Simon A."/>
            <person name="Yun M.H."/>
        </authorList>
    </citation>
    <scope>NUCLEOTIDE SEQUENCE</scope>
    <source>
        <strain evidence="4">20211129_DDA</strain>
        <tissue evidence="4">Liver</tissue>
    </source>
</reference>
<dbReference type="InterPro" id="IPR050143">
    <property type="entry name" value="TRIM/RBCC"/>
</dbReference>
<dbReference type="Gene3D" id="2.60.120.920">
    <property type="match status" value="1"/>
</dbReference>
<organism evidence="4 5">
    <name type="scientific">Pleurodeles waltl</name>
    <name type="common">Iberian ribbed newt</name>
    <dbReference type="NCBI Taxonomy" id="8319"/>
    <lineage>
        <taxon>Eukaryota</taxon>
        <taxon>Metazoa</taxon>
        <taxon>Chordata</taxon>
        <taxon>Craniata</taxon>
        <taxon>Vertebrata</taxon>
        <taxon>Euteleostomi</taxon>
        <taxon>Amphibia</taxon>
        <taxon>Batrachia</taxon>
        <taxon>Caudata</taxon>
        <taxon>Salamandroidea</taxon>
        <taxon>Salamandridae</taxon>
        <taxon>Pleurodelinae</taxon>
        <taxon>Pleurodeles</taxon>
    </lineage>
</organism>
<keyword evidence="5" id="KW-1185">Reference proteome</keyword>
<dbReference type="PROSITE" id="PS50188">
    <property type="entry name" value="B302_SPRY"/>
    <property type="match status" value="1"/>
</dbReference>
<dbReference type="SMART" id="SM00589">
    <property type="entry name" value="PRY"/>
    <property type="match status" value="1"/>
</dbReference>
<gene>
    <name evidence="4" type="ORF">NDU88_004418</name>
</gene>
<evidence type="ECO:0000256" key="2">
    <source>
        <dbReference type="SAM" id="MobiDB-lite"/>
    </source>
</evidence>
<feature type="region of interest" description="Disordered" evidence="2">
    <location>
        <begin position="109"/>
        <end position="158"/>
    </location>
</feature>
<feature type="compositionally biased region" description="Basic and acidic residues" evidence="2">
    <location>
        <begin position="136"/>
        <end position="154"/>
    </location>
</feature>
<dbReference type="SUPFAM" id="SSF49899">
    <property type="entry name" value="Concanavalin A-like lectins/glucanases"/>
    <property type="match status" value="1"/>
</dbReference>
<dbReference type="AlphaFoldDB" id="A0AAV7T825"/>
<name>A0AAV7T825_PLEWA</name>
<dbReference type="Pfam" id="PF13765">
    <property type="entry name" value="PRY"/>
    <property type="match status" value="1"/>
</dbReference>
<evidence type="ECO:0000259" key="3">
    <source>
        <dbReference type="PROSITE" id="PS50188"/>
    </source>
</evidence>
<feature type="compositionally biased region" description="Low complexity" evidence="2">
    <location>
        <begin position="109"/>
        <end position="132"/>
    </location>
</feature>
<dbReference type="InterPro" id="IPR043136">
    <property type="entry name" value="B30.2/SPRY_sf"/>
</dbReference>
<sequence length="323" mass="34498">MHALLLSVPLLPCFFWPQFLVPSPLSLLPAFFTHAVTPTAYLNIARAPLSGITNSAGSSRHRRICKRSLPAKGAVLISRMMTNSLFLCFLIGSILQSSLCEDNNTTNTVTETSGTATETNGTGYGNQNQGCGSTKEGTKNNCKEEGSQDQDVSKTDGGSSFVAVENVRQYKENVILDSKTAHPLLYLSADLKNVSLGSTKQNLDNNTERFDSDPCVLGTTGYTNGKHYFEAEGDAGVLVGFAATSVPRKGPLDLSTDAGIFAHPRAKGDSPDVVGSLLDCDQGQVLFYDASTNTVVSNLVLPNGCNEEMRPFIFLGVGEIKVS</sequence>
<comment type="caution">
    <text evidence="4">The sequence shown here is derived from an EMBL/GenBank/DDBJ whole genome shotgun (WGS) entry which is preliminary data.</text>
</comment>
<dbReference type="Proteomes" id="UP001066276">
    <property type="component" value="Chromosome 4_1"/>
</dbReference>
<dbReference type="InterPro" id="IPR013320">
    <property type="entry name" value="ConA-like_dom_sf"/>
</dbReference>
<accession>A0AAV7T825</accession>
<evidence type="ECO:0000313" key="5">
    <source>
        <dbReference type="Proteomes" id="UP001066276"/>
    </source>
</evidence>
<dbReference type="PRINTS" id="PR01407">
    <property type="entry name" value="BUTYPHLNCDUF"/>
</dbReference>
<feature type="domain" description="B30.2/SPRY" evidence="3">
    <location>
        <begin position="154"/>
        <end position="323"/>
    </location>
</feature>